<reference evidence="3 4" key="1">
    <citation type="journal article" date="2009" name="Nature">
        <title>Evolution of pathogenicity and sexual reproduction in eight Candida genomes.</title>
        <authorList>
            <person name="Butler G."/>
            <person name="Rasmussen M.D."/>
            <person name="Lin M.F."/>
            <person name="Santos M.A."/>
            <person name="Sakthikumar S."/>
            <person name="Munro C.A."/>
            <person name="Rheinbay E."/>
            <person name="Grabherr M."/>
            <person name="Forche A."/>
            <person name="Reedy J.L."/>
            <person name="Agrafioti I."/>
            <person name="Arnaud M.B."/>
            <person name="Bates S."/>
            <person name="Brown A.J."/>
            <person name="Brunke S."/>
            <person name="Costanzo M.C."/>
            <person name="Fitzpatrick D.A."/>
            <person name="de Groot P.W."/>
            <person name="Harris D."/>
            <person name="Hoyer L.L."/>
            <person name="Hube B."/>
            <person name="Klis F.M."/>
            <person name="Kodira C."/>
            <person name="Lennard N."/>
            <person name="Logue M.E."/>
            <person name="Martin R."/>
            <person name="Neiman A.M."/>
            <person name="Nikolaou E."/>
            <person name="Quail M.A."/>
            <person name="Quinn J."/>
            <person name="Santos M.C."/>
            <person name="Schmitzberger F.F."/>
            <person name="Sherlock G."/>
            <person name="Shah P."/>
            <person name="Silverstein K.A."/>
            <person name="Skrzypek M.S."/>
            <person name="Soll D."/>
            <person name="Staggs R."/>
            <person name="Stansfield I."/>
            <person name="Stumpf M.P."/>
            <person name="Sudbery P.E."/>
            <person name="Srikantha T."/>
            <person name="Zeng Q."/>
            <person name="Berman J."/>
            <person name="Berriman M."/>
            <person name="Heitman J."/>
            <person name="Gow N.A."/>
            <person name="Lorenz M.C."/>
            <person name="Birren B.W."/>
            <person name="Kellis M."/>
            <person name="Cuomo C.A."/>
        </authorList>
    </citation>
    <scope>NUCLEOTIDE SEQUENCE [LARGE SCALE GENOMIC DNA]</scope>
    <source>
        <strain evidence="4">ATCC MYA-3404 / T1</strain>
    </source>
</reference>
<feature type="region of interest" description="Disordered" evidence="1">
    <location>
        <begin position="87"/>
        <end position="108"/>
    </location>
</feature>
<keyword evidence="2" id="KW-0472">Membrane</keyword>
<evidence type="ECO:0000256" key="2">
    <source>
        <dbReference type="SAM" id="Phobius"/>
    </source>
</evidence>
<dbReference type="AlphaFoldDB" id="C5M552"/>
<organism evidence="3 4">
    <name type="scientific">Candida tropicalis (strain ATCC MYA-3404 / T1)</name>
    <name type="common">Yeast</name>
    <dbReference type="NCBI Taxonomy" id="294747"/>
    <lineage>
        <taxon>Eukaryota</taxon>
        <taxon>Fungi</taxon>
        <taxon>Dikarya</taxon>
        <taxon>Ascomycota</taxon>
        <taxon>Saccharomycotina</taxon>
        <taxon>Pichiomycetes</taxon>
        <taxon>Debaryomycetaceae</taxon>
        <taxon>Candida/Lodderomyces clade</taxon>
        <taxon>Candida</taxon>
    </lineage>
</organism>
<dbReference type="GeneID" id="8296392"/>
<feature type="compositionally biased region" description="Polar residues" evidence="1">
    <location>
        <begin position="95"/>
        <end position="105"/>
    </location>
</feature>
<keyword evidence="4" id="KW-1185">Reference proteome</keyword>
<protein>
    <recommendedName>
        <fullName evidence="5">Transmembrane protein</fullName>
    </recommendedName>
</protein>
<evidence type="ECO:0000256" key="1">
    <source>
        <dbReference type="SAM" id="MobiDB-lite"/>
    </source>
</evidence>
<dbReference type="HOGENOM" id="CLU_2037765_0_0_1"/>
<accession>C5M552</accession>
<evidence type="ECO:0000313" key="3">
    <source>
        <dbReference type="EMBL" id="EER35168.1"/>
    </source>
</evidence>
<dbReference type="EMBL" id="GG692396">
    <property type="protein sequence ID" value="EER35168.1"/>
    <property type="molecule type" value="Genomic_DNA"/>
</dbReference>
<dbReference type="VEuPathDB" id="FungiDB:CTRG_02030"/>
<gene>
    <name evidence="3" type="ORF">CTRG_02030</name>
</gene>
<dbReference type="RefSeq" id="XP_002547723.1">
    <property type="nucleotide sequence ID" value="XM_002547677.1"/>
</dbReference>
<sequence>MKQNRMIDYNKCRSFFTSFQCINVCCRMLVAFLIRQILFFIFYFYFFFCVLLGCDRAVEPHTLSLPRPTPRLSGVGNSATVAVEANNRKREPLAGNNQNAKFRQSSSEKKKFFECLQKIFL</sequence>
<feature type="transmembrane region" description="Helical" evidence="2">
    <location>
        <begin position="40"/>
        <end position="58"/>
    </location>
</feature>
<dbReference type="Proteomes" id="UP000002037">
    <property type="component" value="Unassembled WGS sequence"/>
</dbReference>
<dbReference type="KEGG" id="ctp:CTRG_02030"/>
<proteinExistence type="predicted"/>
<keyword evidence="2" id="KW-1133">Transmembrane helix</keyword>
<name>C5M552_CANTT</name>
<evidence type="ECO:0008006" key="5">
    <source>
        <dbReference type="Google" id="ProtNLM"/>
    </source>
</evidence>
<evidence type="ECO:0000313" key="4">
    <source>
        <dbReference type="Proteomes" id="UP000002037"/>
    </source>
</evidence>
<keyword evidence="2" id="KW-0812">Transmembrane</keyword>